<evidence type="ECO:0000256" key="1">
    <source>
        <dbReference type="ARBA" id="ARBA00001954"/>
    </source>
</evidence>
<protein>
    <recommendedName>
        <fullName evidence="3">cysteine dioxygenase</fullName>
        <ecNumber evidence="3">1.13.11.20</ecNumber>
    </recommendedName>
</protein>
<evidence type="ECO:0000256" key="4">
    <source>
        <dbReference type="ARBA" id="ARBA00022723"/>
    </source>
</evidence>
<evidence type="ECO:0000256" key="2">
    <source>
        <dbReference type="ARBA" id="ARBA00006622"/>
    </source>
</evidence>
<keyword evidence="5" id="KW-0560">Oxidoreductase</keyword>
<proteinExistence type="inferred from homology"/>
<name>Q2QV66_ORYSJ</name>
<gene>
    <name evidence="8" type="ordered locus">LOC_Os12g13870</name>
</gene>
<organism evidence="8">
    <name type="scientific">Oryza sativa subsp. japonica</name>
    <name type="common">Rice</name>
    <dbReference type="NCBI Taxonomy" id="39947"/>
    <lineage>
        <taxon>Eukaryota</taxon>
        <taxon>Viridiplantae</taxon>
        <taxon>Streptophyta</taxon>
        <taxon>Embryophyta</taxon>
        <taxon>Tracheophyta</taxon>
        <taxon>Spermatophyta</taxon>
        <taxon>Magnoliopsida</taxon>
        <taxon>Liliopsida</taxon>
        <taxon>Poales</taxon>
        <taxon>Poaceae</taxon>
        <taxon>BOP clade</taxon>
        <taxon>Oryzoideae</taxon>
        <taxon>Oryzeae</taxon>
        <taxon>Oryzinae</taxon>
        <taxon>Oryza</taxon>
        <taxon>Oryza sativa</taxon>
    </lineage>
</organism>
<evidence type="ECO:0000313" key="8">
    <source>
        <dbReference type="EMBL" id="ABA97190.1"/>
    </source>
</evidence>
<dbReference type="GO" id="GO:0046872">
    <property type="term" value="F:metal ion binding"/>
    <property type="evidence" value="ECO:0007669"/>
    <property type="project" value="UniProtKB-KW"/>
</dbReference>
<dbReference type="PANTHER" id="PTHR22966">
    <property type="entry name" value="2-AMINOETHANETHIOL DIOXYGENASE"/>
    <property type="match status" value="1"/>
</dbReference>
<comment type="similarity">
    <text evidence="2">Belongs to the cysteine dioxygenase family.</text>
</comment>
<dbReference type="InterPro" id="IPR012864">
    <property type="entry name" value="PCO/ADO"/>
</dbReference>
<keyword evidence="6" id="KW-0408">Iron</keyword>
<evidence type="ECO:0000256" key="6">
    <source>
        <dbReference type="ARBA" id="ARBA00023004"/>
    </source>
</evidence>
<reference evidence="8" key="1">
    <citation type="journal article" date="2005" name="BMC Biol.">
        <title>The sequence of rice chromosomes 11 and 12, rich in disease resistance genes and recent gene duplications.</title>
        <authorList>
            <consortium name="The rice chromosomes 11 and 12 sequencing consortia"/>
        </authorList>
    </citation>
    <scope>NUCLEOTIDE SEQUENCE [LARGE SCALE GENOMIC DNA]</scope>
</reference>
<comment type="cofactor">
    <cofactor evidence="1">
        <name>Fe(2+)</name>
        <dbReference type="ChEBI" id="CHEBI:29033"/>
    </cofactor>
</comment>
<dbReference type="AlphaFoldDB" id="Q2QV66"/>
<dbReference type="EC" id="1.13.11.20" evidence="3"/>
<dbReference type="PANTHER" id="PTHR22966:SF29">
    <property type="entry name" value="PLANT CYSTEINE OXIDASE 3"/>
    <property type="match status" value="1"/>
</dbReference>
<reference evidence="8" key="3">
    <citation type="submission" date="2006-01" db="EMBL/GenBank/DDBJ databases">
        <authorList>
            <person name="Buell R."/>
        </authorList>
    </citation>
    <scope>NUCLEOTIDE SEQUENCE</scope>
</reference>
<dbReference type="GO" id="GO:0017172">
    <property type="term" value="F:cysteine dioxygenase activity"/>
    <property type="evidence" value="ECO:0007669"/>
    <property type="project" value="UniProtKB-EC"/>
</dbReference>
<dbReference type="EMBL" id="DP000011">
    <property type="protein sequence ID" value="ABA97190.1"/>
    <property type="molecule type" value="Genomic_DNA"/>
</dbReference>
<sequence>MDQSEHHHRLASTAADWCFRLHGWPIMPPLLGVYVFTDRLAFAAADWCFRLHGWPIMSPLLGVYVFTDRLAFAAADCFLDRRRLVFPPARLAFMPPLLGVYVFTDRLAFVATDWCPRLHGWPIMPPLLGAYVFTDRLAFVAADWCPRLHGWPLCRRCWASTSSPTGFLDRRRLVFPPARLAFMPPLLGVYVFTDRLAFVATDWCPRLHGWPIMPPLLGAYVFTDRLAFVAADWCPRLHGWPLCRRCWASTSSPTGLPSPPPTGVSACTAGLYAAVVGRLRLHRPACLRRRRLVFPLARLAFMPP</sequence>
<evidence type="ECO:0000256" key="5">
    <source>
        <dbReference type="ARBA" id="ARBA00023002"/>
    </source>
</evidence>
<evidence type="ECO:0000256" key="3">
    <source>
        <dbReference type="ARBA" id="ARBA00013133"/>
    </source>
</evidence>
<evidence type="ECO:0000256" key="7">
    <source>
        <dbReference type="ARBA" id="ARBA00024284"/>
    </source>
</evidence>
<comment type="catalytic activity">
    <reaction evidence="7">
        <text>L-cysteine + O2 = 3-sulfino-L-alanine + H(+)</text>
        <dbReference type="Rhea" id="RHEA:20441"/>
        <dbReference type="ChEBI" id="CHEBI:15378"/>
        <dbReference type="ChEBI" id="CHEBI:15379"/>
        <dbReference type="ChEBI" id="CHEBI:35235"/>
        <dbReference type="ChEBI" id="CHEBI:61085"/>
        <dbReference type="EC" id="1.13.11.20"/>
    </reaction>
    <physiologicalReaction direction="left-to-right" evidence="7">
        <dbReference type="Rhea" id="RHEA:20442"/>
    </physiologicalReaction>
</comment>
<dbReference type="Pfam" id="PF03578">
    <property type="entry name" value="HGWP"/>
    <property type="match status" value="6"/>
</dbReference>
<accession>Q2QV66</accession>
<keyword evidence="4" id="KW-0479">Metal-binding</keyword>
<reference evidence="8" key="2">
    <citation type="submission" date="2005-04" db="EMBL/GenBank/DDBJ databases">
        <authorList>
            <person name="Buell C.R."/>
            <person name="Wing R.A."/>
            <person name="McCombie W.A."/>
            <person name="Ouyang S."/>
        </authorList>
    </citation>
    <scope>NUCLEOTIDE SEQUENCE</scope>
</reference>
<dbReference type="InterPro" id="IPR005213">
    <property type="entry name" value="HGWP_repeat"/>
</dbReference>